<gene>
    <name evidence="2" type="ORF">A2519_11335</name>
</gene>
<dbReference type="InterPro" id="IPR026444">
    <property type="entry name" value="Secre_tail"/>
</dbReference>
<name>A0A1F7F816_UNCRA</name>
<dbReference type="InterPro" id="IPR029058">
    <property type="entry name" value="AB_hydrolase_fold"/>
</dbReference>
<organism evidence="2 3">
    <name type="scientific">Candidatus Raymondbacteria bacterium RIFOXYD12_FULL_49_13</name>
    <dbReference type="NCBI Taxonomy" id="1817890"/>
    <lineage>
        <taxon>Bacteria</taxon>
        <taxon>Raymondiibacteriota</taxon>
    </lineage>
</organism>
<sequence length="570" mass="63764">MHARIAYLTILGLFCFGSTLFSQTVTPSSWVPLTLGAKLNQTPLTLTDAQIKTLIDGYQHDIDDSLDQDLAIVKRILPQLKENVIMLYNEYNLDHNRSAYEAADFTATECLGVLQTDMNFYITRLKRGVSPDFAVRGMYMPKVFWLGYTWNQMCEYTSRAPITYDPAISSPLIISSQDNPTDNLVQETPYILVRSFKKGYQNNDVKEEIKNREIIVDIAKDLNVDPFRIFATGFSKGGQQTLKLGFRYQDWFAGLISVHNDFMVANFPMQWPLLGNLINTPTLLEHGSGDDYYYNNLPRDTMYHFMLASGCPVEQYIDGNGHTADKPFRDSIALLIGFCDKATMNPYPKVVLHTVEHPRYSRAFWTNAKLLVTDGTVYPQYRVEAKDSNIIEITLLQHGERIQGFDFYLSDQLVDMAKPVKIVHGTDTLYNGTAGFRVTVTVNPGTGSDAKIVGLLWQILDNTRKTIFGYTTASEQAATAANDASAGIAVFPNPFNPLTRITAHWQAVGSEKAQITIYSIHGKLVQSIPATSRQLSAGVTWDAAAMPSGTYIVKIAMGNQVKSARLVLMK</sequence>
<dbReference type="Gene3D" id="3.40.50.1820">
    <property type="entry name" value="alpha/beta hydrolase"/>
    <property type="match status" value="1"/>
</dbReference>
<protein>
    <recommendedName>
        <fullName evidence="1">Secretion system C-terminal sorting domain-containing protein</fullName>
    </recommendedName>
</protein>
<dbReference type="Proteomes" id="UP000179243">
    <property type="component" value="Unassembled WGS sequence"/>
</dbReference>
<dbReference type="NCBIfam" id="TIGR04183">
    <property type="entry name" value="Por_Secre_tail"/>
    <property type="match status" value="1"/>
</dbReference>
<dbReference type="AlphaFoldDB" id="A0A1F7F816"/>
<dbReference type="Pfam" id="PF18962">
    <property type="entry name" value="Por_Secre_tail"/>
    <property type="match status" value="1"/>
</dbReference>
<proteinExistence type="predicted"/>
<evidence type="ECO:0000313" key="2">
    <source>
        <dbReference type="EMBL" id="OGK02646.1"/>
    </source>
</evidence>
<accession>A0A1F7F816</accession>
<dbReference type="EMBL" id="MFYX01000104">
    <property type="protein sequence ID" value="OGK02646.1"/>
    <property type="molecule type" value="Genomic_DNA"/>
</dbReference>
<reference evidence="2 3" key="1">
    <citation type="journal article" date="2016" name="Nat. Commun.">
        <title>Thousands of microbial genomes shed light on interconnected biogeochemical processes in an aquifer system.</title>
        <authorList>
            <person name="Anantharaman K."/>
            <person name="Brown C.T."/>
            <person name="Hug L.A."/>
            <person name="Sharon I."/>
            <person name="Castelle C.J."/>
            <person name="Probst A.J."/>
            <person name="Thomas B.C."/>
            <person name="Singh A."/>
            <person name="Wilkins M.J."/>
            <person name="Karaoz U."/>
            <person name="Brodie E.L."/>
            <person name="Williams K.H."/>
            <person name="Hubbard S.S."/>
            <person name="Banfield J.F."/>
        </authorList>
    </citation>
    <scope>NUCLEOTIDE SEQUENCE [LARGE SCALE GENOMIC DNA]</scope>
</reference>
<evidence type="ECO:0000259" key="1">
    <source>
        <dbReference type="Pfam" id="PF18962"/>
    </source>
</evidence>
<feature type="domain" description="Secretion system C-terminal sorting" evidence="1">
    <location>
        <begin position="490"/>
        <end position="566"/>
    </location>
</feature>
<comment type="caution">
    <text evidence="2">The sequence shown here is derived from an EMBL/GenBank/DDBJ whole genome shotgun (WGS) entry which is preliminary data.</text>
</comment>
<evidence type="ECO:0000313" key="3">
    <source>
        <dbReference type="Proteomes" id="UP000179243"/>
    </source>
</evidence>
<dbReference type="SUPFAM" id="SSF53474">
    <property type="entry name" value="alpha/beta-Hydrolases"/>
    <property type="match status" value="1"/>
</dbReference>